<keyword evidence="1" id="KW-0812">Transmembrane</keyword>
<reference evidence="6" key="1">
    <citation type="submission" date="2020-05" db="EMBL/GenBank/DDBJ databases">
        <authorList>
            <person name="Chiriac C."/>
            <person name="Salcher M."/>
            <person name="Ghai R."/>
            <person name="Kavagutti S V."/>
        </authorList>
    </citation>
    <scope>NUCLEOTIDE SEQUENCE</scope>
</reference>
<dbReference type="EMBL" id="CAFABH010000002">
    <property type="protein sequence ID" value="CAB4820773.1"/>
    <property type="molecule type" value="Genomic_DNA"/>
</dbReference>
<keyword evidence="1" id="KW-0472">Membrane</keyword>
<dbReference type="EMBL" id="CAFBLD010000002">
    <property type="protein sequence ID" value="CAB4858404.1"/>
    <property type="molecule type" value="Genomic_DNA"/>
</dbReference>
<evidence type="ECO:0000313" key="2">
    <source>
        <dbReference type="EMBL" id="CAB4338315.1"/>
    </source>
</evidence>
<evidence type="ECO:0000313" key="8">
    <source>
        <dbReference type="EMBL" id="CAB4944596.1"/>
    </source>
</evidence>
<gene>
    <name evidence="3" type="ORF">UFOPK2510_00974</name>
    <name evidence="4" type="ORF">UFOPK2718_00481</name>
    <name evidence="5" type="ORF">UFOPK2936_00337</name>
    <name evidence="6" type="ORF">UFOPK3174_00214</name>
    <name evidence="7" type="ORF">UFOPK3328_00323</name>
    <name evidence="8" type="ORF">UFOPK3779_00788</name>
    <name evidence="9" type="ORF">UFOPK3913_00246</name>
    <name evidence="2" type="ORF">UFOPK4107_00781</name>
    <name evidence="10" type="ORF">UFOPK4403_00092</name>
</gene>
<evidence type="ECO:0000256" key="1">
    <source>
        <dbReference type="SAM" id="Phobius"/>
    </source>
</evidence>
<dbReference type="EMBL" id="CAEZZW010000001">
    <property type="protein sequence ID" value="CAB4773270.1"/>
    <property type="molecule type" value="Genomic_DNA"/>
</dbReference>
<evidence type="ECO:0000313" key="4">
    <source>
        <dbReference type="EMBL" id="CAB4720978.1"/>
    </source>
</evidence>
<feature type="transmembrane region" description="Helical" evidence="1">
    <location>
        <begin position="66"/>
        <end position="82"/>
    </location>
</feature>
<feature type="transmembrane region" description="Helical" evidence="1">
    <location>
        <begin position="168"/>
        <end position="193"/>
    </location>
</feature>
<dbReference type="InterPro" id="IPR016566">
    <property type="entry name" value="UCP010219"/>
</dbReference>
<evidence type="ECO:0000313" key="7">
    <source>
        <dbReference type="EMBL" id="CAB4858404.1"/>
    </source>
</evidence>
<dbReference type="EMBL" id="CAFBOC010000002">
    <property type="protein sequence ID" value="CAB4969437.1"/>
    <property type="molecule type" value="Genomic_DNA"/>
</dbReference>
<dbReference type="EMBL" id="CAEZYM010000003">
    <property type="protein sequence ID" value="CAB4720978.1"/>
    <property type="molecule type" value="Genomic_DNA"/>
</dbReference>
<organism evidence="6">
    <name type="scientific">freshwater metagenome</name>
    <dbReference type="NCBI Taxonomy" id="449393"/>
    <lineage>
        <taxon>unclassified sequences</taxon>
        <taxon>metagenomes</taxon>
        <taxon>ecological metagenomes</taxon>
    </lineage>
</organism>
<keyword evidence="1" id="KW-1133">Transmembrane helix</keyword>
<dbReference type="PIRSF" id="PIRSF010219">
    <property type="entry name" value="UCP010219"/>
    <property type="match status" value="1"/>
</dbReference>
<dbReference type="EMBL" id="CAEZXO010000005">
    <property type="protein sequence ID" value="CAB4695563.1"/>
    <property type="molecule type" value="Genomic_DNA"/>
</dbReference>
<dbReference type="Pfam" id="PF11361">
    <property type="entry name" value="DUF3159"/>
    <property type="match status" value="1"/>
</dbReference>
<dbReference type="EMBL" id="CAESAE010000004">
    <property type="protein sequence ID" value="CAB4338315.1"/>
    <property type="molecule type" value="Genomic_DNA"/>
</dbReference>
<evidence type="ECO:0000313" key="6">
    <source>
        <dbReference type="EMBL" id="CAB4820773.1"/>
    </source>
</evidence>
<evidence type="ECO:0000313" key="5">
    <source>
        <dbReference type="EMBL" id="CAB4773270.1"/>
    </source>
</evidence>
<dbReference type="EMBL" id="CAFBNH010000004">
    <property type="protein sequence ID" value="CAB4944596.1"/>
    <property type="molecule type" value="Genomic_DNA"/>
</dbReference>
<evidence type="ECO:0000313" key="10">
    <source>
        <dbReference type="EMBL" id="CAB5069733.1"/>
    </source>
</evidence>
<evidence type="ECO:0000313" key="3">
    <source>
        <dbReference type="EMBL" id="CAB4695563.1"/>
    </source>
</evidence>
<feature type="transmembrane region" description="Helical" evidence="1">
    <location>
        <begin position="102"/>
        <end position="124"/>
    </location>
</feature>
<evidence type="ECO:0000313" key="9">
    <source>
        <dbReference type="EMBL" id="CAB4969437.1"/>
    </source>
</evidence>
<dbReference type="AlphaFoldDB" id="A0A6J6ZJV1"/>
<proteinExistence type="predicted"/>
<protein>
    <submittedName>
        <fullName evidence="6">Unannotated protein</fullName>
    </submittedName>
</protein>
<feature type="transmembrane region" description="Helical" evidence="1">
    <location>
        <begin position="145"/>
        <end position="162"/>
    </location>
</feature>
<feature type="transmembrane region" description="Helical" evidence="1">
    <location>
        <begin position="39"/>
        <end position="59"/>
    </location>
</feature>
<name>A0A6J6ZJV1_9ZZZZ</name>
<sequence length="205" mass="22915">MTQDDHSKVIDALGGKKGIIDSGLPGLIFLVVYNFGHHLFRAVIAALISSVILTIISVLRRDKLQFVLSGFIGVAFCAYLAWKTGDAKNYYLPSLWKNSGFALLYMATNLAGWPILGLILGPILGENLQWQKVPARKKVYIRASWLWFGMFALRLVIQYPLYKSNHFTALGIANIFLGLPLYFLTLWGSWLIIKSVPTAKIISPE</sequence>
<accession>A0A6J6ZJV1</accession>
<dbReference type="EMBL" id="CAFBQX010000001">
    <property type="protein sequence ID" value="CAB5069733.1"/>
    <property type="molecule type" value="Genomic_DNA"/>
</dbReference>